<keyword evidence="5 10" id="KW-0812">Transmembrane</keyword>
<keyword evidence="4" id="KW-0997">Cell inner membrane</keyword>
<keyword evidence="6 10" id="KW-0653">Protein transport</keyword>
<dbReference type="GO" id="GO:0005886">
    <property type="term" value="C:plasma membrane"/>
    <property type="evidence" value="ECO:0007669"/>
    <property type="project" value="UniProtKB-SubCell"/>
</dbReference>
<dbReference type="GO" id="GO:0065002">
    <property type="term" value="P:intracellular protein transmembrane transport"/>
    <property type="evidence" value="ECO:0007669"/>
    <property type="project" value="UniProtKB-UniRule"/>
</dbReference>
<dbReference type="InterPro" id="IPR005665">
    <property type="entry name" value="SecF_bac"/>
</dbReference>
<dbReference type="PROSITE" id="PS50156">
    <property type="entry name" value="SSD"/>
    <property type="match status" value="1"/>
</dbReference>
<keyword evidence="7 10" id="KW-1133">Transmembrane helix</keyword>
<keyword evidence="9 10" id="KW-0472">Membrane</keyword>
<dbReference type="InterPro" id="IPR022645">
    <property type="entry name" value="SecD/SecF_bac"/>
</dbReference>
<dbReference type="InterPro" id="IPR022646">
    <property type="entry name" value="SecD/SecF_CS"/>
</dbReference>
<dbReference type="InterPro" id="IPR048634">
    <property type="entry name" value="SecD_SecF_C"/>
</dbReference>
<comment type="function">
    <text evidence="10">Part of the Sec protein translocase complex. Interacts with the SecYEG preprotein conducting channel. SecDF uses the proton motive force (PMF) to complete protein translocation after the ATP-dependent function of SecA.</text>
</comment>
<evidence type="ECO:0000256" key="2">
    <source>
        <dbReference type="ARBA" id="ARBA00022448"/>
    </source>
</evidence>
<feature type="transmembrane region" description="Helical" evidence="10">
    <location>
        <begin position="188"/>
        <end position="208"/>
    </location>
</feature>
<dbReference type="Proteomes" id="UP000033847">
    <property type="component" value="Unassembled WGS sequence"/>
</dbReference>
<dbReference type="PATRIC" id="fig|1619138.3.peg.1000"/>
<feature type="transmembrane region" description="Helical" evidence="10">
    <location>
        <begin position="263"/>
        <end position="290"/>
    </location>
</feature>
<feature type="transmembrane region" description="Helical" evidence="10">
    <location>
        <begin position="155"/>
        <end position="176"/>
    </location>
</feature>
<protein>
    <recommendedName>
        <fullName evidence="10">Protein-export membrane protein SecF</fullName>
    </recommendedName>
</protein>
<evidence type="ECO:0000256" key="5">
    <source>
        <dbReference type="ARBA" id="ARBA00022692"/>
    </source>
</evidence>
<evidence type="ECO:0000313" key="12">
    <source>
        <dbReference type="EMBL" id="KKS35555.1"/>
    </source>
</evidence>
<evidence type="ECO:0000256" key="3">
    <source>
        <dbReference type="ARBA" id="ARBA00022475"/>
    </source>
</evidence>
<evidence type="ECO:0000313" key="13">
    <source>
        <dbReference type="Proteomes" id="UP000033847"/>
    </source>
</evidence>
<dbReference type="InterPro" id="IPR022813">
    <property type="entry name" value="SecD/SecF_arch_bac"/>
</dbReference>
<comment type="subcellular location">
    <subcellularLocation>
        <location evidence="1 10">Cell membrane</location>
        <topology evidence="1 10">Multi-pass membrane protein</topology>
    </subcellularLocation>
</comment>
<dbReference type="PANTHER" id="PTHR30081:SF8">
    <property type="entry name" value="PROTEIN TRANSLOCASE SUBUNIT SECF"/>
    <property type="match status" value="1"/>
</dbReference>
<comment type="subunit">
    <text evidence="10">Forms a complex with SecD. Part of the essential Sec protein translocation apparatus which comprises SecA, SecYEG and auxiliary proteins SecDF. Other proteins may also be involved.</text>
</comment>
<dbReference type="SUPFAM" id="SSF82866">
    <property type="entry name" value="Multidrug efflux transporter AcrB transmembrane domain"/>
    <property type="match status" value="1"/>
</dbReference>
<dbReference type="PANTHER" id="PTHR30081">
    <property type="entry name" value="PROTEIN-EXPORT MEMBRANE PROTEIN SEC"/>
    <property type="match status" value="1"/>
</dbReference>
<gene>
    <name evidence="10" type="primary">secF</name>
    <name evidence="12" type="ORF">UV00_C0034G0006</name>
</gene>
<organism evidence="12 13">
    <name type="scientific">candidate division WWE3 bacterium GW2011_GWF1_42_14</name>
    <dbReference type="NCBI Taxonomy" id="1619138"/>
    <lineage>
        <taxon>Bacteria</taxon>
        <taxon>Katanobacteria</taxon>
    </lineage>
</organism>
<evidence type="ECO:0000256" key="8">
    <source>
        <dbReference type="ARBA" id="ARBA00023010"/>
    </source>
</evidence>
<comment type="caution">
    <text evidence="12">The sequence shown here is derived from an EMBL/GenBank/DDBJ whole genome shotgun (WGS) entry which is preliminary data.</text>
</comment>
<evidence type="ECO:0000256" key="4">
    <source>
        <dbReference type="ARBA" id="ARBA00022519"/>
    </source>
</evidence>
<name>A0A0G0YFQ0_UNCKA</name>
<sequence>MRNLMKYKIWYLVFSAVLILPGIVALLIWGLNMSVDFTGGSVFRYEFESGINPEDLRQVYVQKSIDVEAVVPESGNKYSVRTKPVEPQRNNEIKEAVSAVFPNSKQLSFETVGPSIGAETTRSAFIALSWAVVGIMAYIAFAFRNVPKPYSSFRFGVSAVVAMLHDALLLVGLFAILGHFKNVEVDGLFITAVLTVLGFSVHDTIVVFDRIRENLGKLPKVMDIEDVTNYSVAETLSRSVATSLTVIFTLSALYVLGGDTIKMFVLAMLVGIISGTYSSIFNAAPVLVLWEKYAAKKNK</sequence>
<keyword evidence="2 10" id="KW-0813">Transport</keyword>
<dbReference type="Gene3D" id="1.20.1640.10">
    <property type="entry name" value="Multidrug efflux transporter AcrB transmembrane domain"/>
    <property type="match status" value="1"/>
</dbReference>
<evidence type="ECO:0000256" key="6">
    <source>
        <dbReference type="ARBA" id="ARBA00022927"/>
    </source>
</evidence>
<keyword evidence="3 10" id="KW-1003">Cell membrane</keyword>
<dbReference type="GO" id="GO:0043952">
    <property type="term" value="P:protein transport by the Sec complex"/>
    <property type="evidence" value="ECO:0007669"/>
    <property type="project" value="UniProtKB-UniRule"/>
</dbReference>
<dbReference type="GO" id="GO:0015450">
    <property type="term" value="F:protein-transporting ATPase activity"/>
    <property type="evidence" value="ECO:0007669"/>
    <property type="project" value="InterPro"/>
</dbReference>
<evidence type="ECO:0000259" key="11">
    <source>
        <dbReference type="PROSITE" id="PS50156"/>
    </source>
</evidence>
<proteinExistence type="inferred from homology"/>
<feature type="transmembrane region" description="Helical" evidence="10">
    <location>
        <begin position="240"/>
        <end position="257"/>
    </location>
</feature>
<comment type="similarity">
    <text evidence="10">Belongs to the SecD/SecF family. SecF subfamily.</text>
</comment>
<dbReference type="NCBIfam" id="TIGR00966">
    <property type="entry name" value="transloc_SecF"/>
    <property type="match status" value="1"/>
</dbReference>
<dbReference type="EMBL" id="LCCU01000034">
    <property type="protein sequence ID" value="KKS35555.1"/>
    <property type="molecule type" value="Genomic_DNA"/>
</dbReference>
<feature type="transmembrane region" description="Helical" evidence="10">
    <location>
        <begin position="9"/>
        <end position="31"/>
    </location>
</feature>
<evidence type="ECO:0000256" key="1">
    <source>
        <dbReference type="ARBA" id="ARBA00004651"/>
    </source>
</evidence>
<feature type="domain" description="SSD" evidence="11">
    <location>
        <begin position="124"/>
        <end position="289"/>
    </location>
</feature>
<keyword evidence="8 10" id="KW-0811">Translocation</keyword>
<feature type="transmembrane region" description="Helical" evidence="10">
    <location>
        <begin position="124"/>
        <end position="143"/>
    </location>
</feature>
<dbReference type="HAMAP" id="MF_01464_B">
    <property type="entry name" value="SecF_B"/>
    <property type="match status" value="1"/>
</dbReference>
<evidence type="ECO:0000256" key="7">
    <source>
        <dbReference type="ARBA" id="ARBA00022989"/>
    </source>
</evidence>
<dbReference type="PRINTS" id="PR01755">
    <property type="entry name" value="SECFTRNLCASE"/>
</dbReference>
<dbReference type="AlphaFoldDB" id="A0A0G0YFQ0"/>
<reference evidence="12 13" key="1">
    <citation type="journal article" date="2015" name="Nature">
        <title>rRNA introns, odd ribosomes, and small enigmatic genomes across a large radiation of phyla.</title>
        <authorList>
            <person name="Brown C.T."/>
            <person name="Hug L.A."/>
            <person name="Thomas B.C."/>
            <person name="Sharon I."/>
            <person name="Castelle C.J."/>
            <person name="Singh A."/>
            <person name="Wilkins M.J."/>
            <person name="Williams K.H."/>
            <person name="Banfield J.F."/>
        </authorList>
    </citation>
    <scope>NUCLEOTIDE SEQUENCE [LARGE SCALE GENOMIC DNA]</scope>
</reference>
<evidence type="ECO:0000256" key="10">
    <source>
        <dbReference type="HAMAP-Rule" id="MF_01464"/>
    </source>
</evidence>
<evidence type="ECO:0000256" key="9">
    <source>
        <dbReference type="ARBA" id="ARBA00023136"/>
    </source>
</evidence>
<dbReference type="InterPro" id="IPR000731">
    <property type="entry name" value="SSD"/>
</dbReference>
<dbReference type="Pfam" id="PF02355">
    <property type="entry name" value="SecD_SecF_C"/>
    <property type="match status" value="1"/>
</dbReference>
<accession>A0A0G0YFQ0</accession>
<dbReference type="GO" id="GO:0006605">
    <property type="term" value="P:protein targeting"/>
    <property type="evidence" value="ECO:0007669"/>
    <property type="project" value="UniProtKB-UniRule"/>
</dbReference>
<dbReference type="Pfam" id="PF07549">
    <property type="entry name" value="Sec_GG"/>
    <property type="match status" value="1"/>
</dbReference>